<accession>A0A8H3CPR5</accession>
<name>A0A8H3CPR5_9AGAM</name>
<dbReference type="AlphaFoldDB" id="A0A8H3CPR5"/>
<dbReference type="EMBL" id="CAJMXA010002992">
    <property type="protein sequence ID" value="CAE6489921.1"/>
    <property type="molecule type" value="Genomic_DNA"/>
</dbReference>
<dbReference type="InterPro" id="IPR006094">
    <property type="entry name" value="Oxid_FAD_bind_N"/>
</dbReference>
<evidence type="ECO:0000259" key="4">
    <source>
        <dbReference type="PROSITE" id="PS51387"/>
    </source>
</evidence>
<sequence>MTCFWACASVLVLCSLGLASQHCTANQTCWPSSDTWSSFNSSIDGRLVSPHPPAWPCHDPNYDELACNIAKANWNNAFWRSNQTGASQDPVWDSLLCEIDTPQNVTCEQGAVPVYSVAARDSSHVSKSVKFAGDHNLKLVVKNTGHDYLGRSSGEGSFSIWTHELKGINFTKSFIPVGCSEDSGHGVPTVTVGAGEQWADIYRAANNQNVTVSGGAARSVGAAGGWVQGGGHGPLSGLYGMGVDNVLEFTLVKPNGDIVKANSCQNKDVFWALRGGGGSTWGVTLDVTYRTHPPLDSVVAVQFVVNTTTSQQMVDIAKVFLRALPGLTDTGARGYVYWLPSNSFGGILIHPNSLSVESTNNTLLPVYEWVANNNGVRAVSEGSIHSTFYDMYSLYIGDLGIAIPTWLSSRLVSRQAFIENTDSLAKLVQTNNSAIPIGMNIVGGGVINGVDPNSTALNPQWRRDALAVWGYTGTWSHDTPADIIEGIKKSVTELTQRVGEVAGLDDASYLNEADPLEPKWQKAFFGSHYERLLNIKREVDPNGLFGCNRCVGFQ</sequence>
<dbReference type="OrthoDB" id="8830751at2759"/>
<reference evidence="5" key="1">
    <citation type="submission" date="2021-01" db="EMBL/GenBank/DDBJ databases">
        <authorList>
            <person name="Kaushik A."/>
        </authorList>
    </citation>
    <scope>NUCLEOTIDE SEQUENCE</scope>
    <source>
        <strain evidence="5">AG6-10EEA</strain>
    </source>
</reference>
<comment type="similarity">
    <text evidence="1">Belongs to the oxygen-dependent FAD-linked oxidoreductase family.</text>
</comment>
<dbReference type="GO" id="GO:0071949">
    <property type="term" value="F:FAD binding"/>
    <property type="evidence" value="ECO:0007669"/>
    <property type="project" value="InterPro"/>
</dbReference>
<evidence type="ECO:0000313" key="5">
    <source>
        <dbReference type="EMBL" id="CAE6489921.1"/>
    </source>
</evidence>
<dbReference type="PANTHER" id="PTHR13878:SF91">
    <property type="entry name" value="FAD BINDING DOMAIN PROTEIN (AFU_ORTHOLOGUE AFUA_6G12070)-RELATED"/>
    <property type="match status" value="1"/>
</dbReference>
<dbReference type="SUPFAM" id="SSF56176">
    <property type="entry name" value="FAD-binding/transporter-associated domain-like"/>
    <property type="match status" value="1"/>
</dbReference>
<comment type="caution">
    <text evidence="5">The sequence shown here is derived from an EMBL/GenBank/DDBJ whole genome shotgun (WGS) entry which is preliminary data.</text>
</comment>
<evidence type="ECO:0000256" key="1">
    <source>
        <dbReference type="ARBA" id="ARBA00005466"/>
    </source>
</evidence>
<dbReference type="PANTHER" id="PTHR13878">
    <property type="entry name" value="GULONOLACTONE OXIDASE"/>
    <property type="match status" value="1"/>
</dbReference>
<feature type="chain" id="PRO_5034804223" description="FAD-binding PCMH-type domain-containing protein" evidence="3">
    <location>
        <begin position="20"/>
        <end position="554"/>
    </location>
</feature>
<dbReference type="Gene3D" id="3.30.465.10">
    <property type="match status" value="2"/>
</dbReference>
<organism evidence="5 6">
    <name type="scientific">Rhizoctonia solani</name>
    <dbReference type="NCBI Taxonomy" id="456999"/>
    <lineage>
        <taxon>Eukaryota</taxon>
        <taxon>Fungi</taxon>
        <taxon>Dikarya</taxon>
        <taxon>Basidiomycota</taxon>
        <taxon>Agaricomycotina</taxon>
        <taxon>Agaricomycetes</taxon>
        <taxon>Cantharellales</taxon>
        <taxon>Ceratobasidiaceae</taxon>
        <taxon>Rhizoctonia</taxon>
    </lineage>
</organism>
<dbReference type="GO" id="GO:0016491">
    <property type="term" value="F:oxidoreductase activity"/>
    <property type="evidence" value="ECO:0007669"/>
    <property type="project" value="UniProtKB-KW"/>
</dbReference>
<dbReference type="PROSITE" id="PS51387">
    <property type="entry name" value="FAD_PCMH"/>
    <property type="match status" value="1"/>
</dbReference>
<keyword evidence="2" id="KW-0560">Oxidoreductase</keyword>
<evidence type="ECO:0000256" key="2">
    <source>
        <dbReference type="ARBA" id="ARBA00023002"/>
    </source>
</evidence>
<protein>
    <recommendedName>
        <fullName evidence="4">FAD-binding PCMH-type domain-containing protein</fullName>
    </recommendedName>
</protein>
<gene>
    <name evidence="5" type="ORF">RDB_LOCUS99930</name>
</gene>
<feature type="domain" description="FAD-binding PCMH-type" evidence="4">
    <location>
        <begin position="109"/>
        <end position="294"/>
    </location>
</feature>
<dbReference type="InterPro" id="IPR016169">
    <property type="entry name" value="FAD-bd_PCMH_sub2"/>
</dbReference>
<dbReference type="Proteomes" id="UP000663853">
    <property type="component" value="Unassembled WGS sequence"/>
</dbReference>
<proteinExistence type="inferred from homology"/>
<dbReference type="Pfam" id="PF08031">
    <property type="entry name" value="BBE"/>
    <property type="match status" value="1"/>
</dbReference>
<evidence type="ECO:0000313" key="6">
    <source>
        <dbReference type="Proteomes" id="UP000663853"/>
    </source>
</evidence>
<dbReference type="InterPro" id="IPR050432">
    <property type="entry name" value="FAD-linked_Oxidoreductases_BP"/>
</dbReference>
<dbReference type="Gene3D" id="3.40.462.20">
    <property type="match status" value="1"/>
</dbReference>
<dbReference type="InterPro" id="IPR036318">
    <property type="entry name" value="FAD-bd_PCMH-like_sf"/>
</dbReference>
<dbReference type="InterPro" id="IPR016166">
    <property type="entry name" value="FAD-bd_PCMH"/>
</dbReference>
<dbReference type="InterPro" id="IPR012951">
    <property type="entry name" value="BBE"/>
</dbReference>
<keyword evidence="3" id="KW-0732">Signal</keyword>
<dbReference type="Pfam" id="PF01565">
    <property type="entry name" value="FAD_binding_4"/>
    <property type="match status" value="1"/>
</dbReference>
<feature type="signal peptide" evidence="3">
    <location>
        <begin position="1"/>
        <end position="19"/>
    </location>
</feature>
<evidence type="ECO:0000256" key="3">
    <source>
        <dbReference type="SAM" id="SignalP"/>
    </source>
</evidence>